<keyword evidence="1" id="KW-1185">Reference proteome</keyword>
<accession>A0A915JZN3</accession>
<name>A0A915JZN3_ROMCU</name>
<dbReference type="AlphaFoldDB" id="A0A915JZN3"/>
<organism evidence="1 2">
    <name type="scientific">Romanomermis culicivorax</name>
    <name type="common">Nematode worm</name>
    <dbReference type="NCBI Taxonomy" id="13658"/>
    <lineage>
        <taxon>Eukaryota</taxon>
        <taxon>Metazoa</taxon>
        <taxon>Ecdysozoa</taxon>
        <taxon>Nematoda</taxon>
        <taxon>Enoplea</taxon>
        <taxon>Dorylaimia</taxon>
        <taxon>Mermithida</taxon>
        <taxon>Mermithoidea</taxon>
        <taxon>Mermithidae</taxon>
        <taxon>Romanomermis</taxon>
    </lineage>
</organism>
<evidence type="ECO:0000313" key="2">
    <source>
        <dbReference type="WBParaSite" id="nRc.2.0.1.t31872-RA"/>
    </source>
</evidence>
<sequence length="65" mass="7605">MPSELKKNKNQLCCQNRVHKAFTPIYTCLFRWNGAEAVFPTDEQVQVFIGRTDDGKLRMQNTWVT</sequence>
<proteinExistence type="predicted"/>
<reference evidence="2" key="1">
    <citation type="submission" date="2022-11" db="UniProtKB">
        <authorList>
            <consortium name="WormBaseParasite"/>
        </authorList>
    </citation>
    <scope>IDENTIFICATION</scope>
</reference>
<dbReference type="Proteomes" id="UP000887565">
    <property type="component" value="Unplaced"/>
</dbReference>
<dbReference type="WBParaSite" id="nRc.2.0.1.t31872-RA">
    <property type="protein sequence ID" value="nRc.2.0.1.t31872-RA"/>
    <property type="gene ID" value="nRc.2.0.1.g31872"/>
</dbReference>
<protein>
    <submittedName>
        <fullName evidence="2">Uncharacterized protein</fullName>
    </submittedName>
</protein>
<evidence type="ECO:0000313" key="1">
    <source>
        <dbReference type="Proteomes" id="UP000887565"/>
    </source>
</evidence>